<protein>
    <submittedName>
        <fullName evidence="7">ABC-2 family transporter protein</fullName>
    </submittedName>
</protein>
<keyword evidence="8" id="KW-1185">Reference proteome</keyword>
<sequence length="312" mass="34400">MFRFYFLKEMQLARRNMFFLLIAILPVLTSLAGAGLITVYSEAPKIVLLEGDGRGVPEGVKVFYMPDEESMHQRVNDIDAAIGIVGQQIIIDGRESEDTVKTAKNIAVGNAPGDMGKIPEATKSKILAYALFAAFTGGSALIFKVVEERENNTVDLYKTEPAPDIYPIGAKILVSAILCYFGFVASTWILQTPASLLTLTLLYILAMGLSSVMVILIAYFSKDQSQAIALLKPVSVFFVILPSTLGLFFGGMMHKIALITPFYWLTQLIYSIYNGAFSQQYFVALVAANIIGFMVIIFTWHKSPYGRKRSNA</sequence>
<dbReference type="GO" id="GO:0140359">
    <property type="term" value="F:ABC-type transporter activity"/>
    <property type="evidence" value="ECO:0007669"/>
    <property type="project" value="InterPro"/>
</dbReference>
<evidence type="ECO:0000256" key="5">
    <source>
        <dbReference type="SAM" id="Phobius"/>
    </source>
</evidence>
<dbReference type="GO" id="GO:0016020">
    <property type="term" value="C:membrane"/>
    <property type="evidence" value="ECO:0007669"/>
    <property type="project" value="UniProtKB-SubCell"/>
</dbReference>
<feature type="transmembrane region" description="Helical" evidence="5">
    <location>
        <begin position="227"/>
        <end position="249"/>
    </location>
</feature>
<feature type="transmembrane region" description="Helical" evidence="5">
    <location>
        <begin position="126"/>
        <end position="145"/>
    </location>
</feature>
<evidence type="ECO:0000256" key="4">
    <source>
        <dbReference type="ARBA" id="ARBA00023136"/>
    </source>
</evidence>
<comment type="subcellular location">
    <subcellularLocation>
        <location evidence="1">Membrane</location>
        <topology evidence="1">Multi-pass membrane protein</topology>
    </subcellularLocation>
</comment>
<proteinExistence type="predicted"/>
<dbReference type="AlphaFoldDB" id="A0A1I2PDL7"/>
<keyword evidence="3 5" id="KW-1133">Transmembrane helix</keyword>
<feature type="transmembrane region" description="Helical" evidence="5">
    <location>
        <begin position="279"/>
        <end position="300"/>
    </location>
</feature>
<dbReference type="InterPro" id="IPR013525">
    <property type="entry name" value="ABC2_TM"/>
</dbReference>
<evidence type="ECO:0000259" key="6">
    <source>
        <dbReference type="Pfam" id="PF12698"/>
    </source>
</evidence>
<feature type="transmembrane region" description="Helical" evidence="5">
    <location>
        <begin position="17"/>
        <end position="40"/>
    </location>
</feature>
<name>A0A1I2PDL7_9FIRM</name>
<evidence type="ECO:0000256" key="3">
    <source>
        <dbReference type="ARBA" id="ARBA00022989"/>
    </source>
</evidence>
<organism evidence="7 8">
    <name type="scientific">Desulfotruncus arcticus DSM 17038</name>
    <dbReference type="NCBI Taxonomy" id="1121424"/>
    <lineage>
        <taxon>Bacteria</taxon>
        <taxon>Bacillati</taxon>
        <taxon>Bacillota</taxon>
        <taxon>Clostridia</taxon>
        <taxon>Eubacteriales</taxon>
        <taxon>Desulfallaceae</taxon>
        <taxon>Desulfotruncus</taxon>
    </lineage>
</organism>
<keyword evidence="2 5" id="KW-0812">Transmembrane</keyword>
<evidence type="ECO:0000256" key="2">
    <source>
        <dbReference type="ARBA" id="ARBA00022692"/>
    </source>
</evidence>
<accession>A0A1I2PDL7</accession>
<keyword evidence="4 5" id="KW-0472">Membrane</keyword>
<dbReference type="Proteomes" id="UP000199337">
    <property type="component" value="Unassembled WGS sequence"/>
</dbReference>
<dbReference type="STRING" id="341036.SAMN05660649_00733"/>
<feature type="transmembrane region" description="Helical" evidence="5">
    <location>
        <begin position="201"/>
        <end position="221"/>
    </location>
</feature>
<dbReference type="RefSeq" id="WP_165613361.1">
    <property type="nucleotide sequence ID" value="NZ_FOOX01000002.1"/>
</dbReference>
<evidence type="ECO:0000313" key="8">
    <source>
        <dbReference type="Proteomes" id="UP000199337"/>
    </source>
</evidence>
<evidence type="ECO:0000313" key="7">
    <source>
        <dbReference type="EMBL" id="SFG11551.1"/>
    </source>
</evidence>
<evidence type="ECO:0000256" key="1">
    <source>
        <dbReference type="ARBA" id="ARBA00004141"/>
    </source>
</evidence>
<feature type="domain" description="ABC-2 type transporter transmembrane" evidence="6">
    <location>
        <begin position="122"/>
        <end position="297"/>
    </location>
</feature>
<dbReference type="Pfam" id="PF12698">
    <property type="entry name" value="ABC2_membrane_3"/>
    <property type="match status" value="1"/>
</dbReference>
<feature type="transmembrane region" description="Helical" evidence="5">
    <location>
        <begin position="165"/>
        <end position="189"/>
    </location>
</feature>
<dbReference type="EMBL" id="FOOX01000002">
    <property type="protein sequence ID" value="SFG11551.1"/>
    <property type="molecule type" value="Genomic_DNA"/>
</dbReference>
<gene>
    <name evidence="7" type="ORF">SAMN05660649_00733</name>
</gene>
<reference evidence="8" key="1">
    <citation type="submission" date="2016-10" db="EMBL/GenBank/DDBJ databases">
        <authorList>
            <person name="Varghese N."/>
            <person name="Submissions S."/>
        </authorList>
    </citation>
    <scope>NUCLEOTIDE SEQUENCE [LARGE SCALE GENOMIC DNA]</scope>
    <source>
        <strain evidence="8">DSM 17038</strain>
    </source>
</reference>